<dbReference type="SUPFAM" id="SSF56524">
    <property type="entry name" value="Oxidoreductase molybdopterin-binding domain"/>
    <property type="match status" value="1"/>
</dbReference>
<proteinExistence type="predicted"/>
<dbReference type="InterPro" id="IPR000572">
    <property type="entry name" value="OxRdtase_Mopterin-bd_dom"/>
</dbReference>
<protein>
    <recommendedName>
        <fullName evidence="1">Oxidoreductase molybdopterin-binding domain-containing protein</fullName>
    </recommendedName>
</protein>
<reference evidence="2 3" key="1">
    <citation type="submission" date="2017-08" db="EMBL/GenBank/DDBJ databases">
        <title>Complete Genome Sequence of Streptomyces formicae KY5, the formicamycin producer.</title>
        <authorList>
            <person name="Holmes N.A."/>
            <person name="Devine R."/>
            <person name="Qin Z."/>
            <person name="Seipke R.F."/>
            <person name="Wilkinson B."/>
            <person name="Hutchings M.I."/>
        </authorList>
    </citation>
    <scope>NUCLEOTIDE SEQUENCE [LARGE SCALE GENOMIC DNA]</scope>
    <source>
        <strain evidence="2 3">KY5</strain>
    </source>
</reference>
<evidence type="ECO:0000259" key="1">
    <source>
        <dbReference type="Pfam" id="PF00174"/>
    </source>
</evidence>
<evidence type="ECO:0000313" key="3">
    <source>
        <dbReference type="Proteomes" id="UP000221011"/>
    </source>
</evidence>
<dbReference type="Proteomes" id="UP000221011">
    <property type="component" value="Chromosome"/>
</dbReference>
<evidence type="ECO:0000313" key="2">
    <source>
        <dbReference type="EMBL" id="ATL28484.1"/>
    </source>
</evidence>
<name>A0A291QAK5_9ACTN</name>
<dbReference type="InterPro" id="IPR036374">
    <property type="entry name" value="OxRdtase_Mopterin-bd_sf"/>
</dbReference>
<dbReference type="KEGG" id="sfk:KY5_3466"/>
<keyword evidence="3" id="KW-1185">Reference proteome</keyword>
<dbReference type="RefSeq" id="WP_098243135.1">
    <property type="nucleotide sequence ID" value="NZ_CP022685.1"/>
</dbReference>
<dbReference type="PANTHER" id="PTHR43032">
    <property type="entry name" value="PROTEIN-METHIONINE-SULFOXIDE REDUCTASE"/>
    <property type="match status" value="1"/>
</dbReference>
<gene>
    <name evidence="2" type="ORF">KY5_3466</name>
</gene>
<organism evidence="2 3">
    <name type="scientific">Streptomyces formicae</name>
    <dbReference type="NCBI Taxonomy" id="1616117"/>
    <lineage>
        <taxon>Bacteria</taxon>
        <taxon>Bacillati</taxon>
        <taxon>Actinomycetota</taxon>
        <taxon>Actinomycetes</taxon>
        <taxon>Kitasatosporales</taxon>
        <taxon>Streptomycetaceae</taxon>
        <taxon>Streptomyces</taxon>
    </lineage>
</organism>
<sequence length="224" mass="24404">MTLPPGQRAVDGFPRFGTHLQHPPPPVPADPVIEFGGASLAEPFSLSVADLAKLTRRELAADFHCVAGWSATGLRWEGAPFGALYHQRVAPLLACGAPVTHVVFVGLDGFRSTVLLQDALADDVLVADRLDGLPLDGDHGAPVRLVSPRQYGFISTKHLCRVEFHTSAPPLTDRWSPIASHPRARVWQEERHRRLPGRVVRPAYRALIGPIRALSARGSRTPPR</sequence>
<accession>A0A291QAK5</accession>
<dbReference type="Gene3D" id="3.90.420.10">
    <property type="entry name" value="Oxidoreductase, molybdopterin-binding domain"/>
    <property type="match status" value="1"/>
</dbReference>
<feature type="domain" description="Oxidoreductase molybdopterin-binding" evidence="1">
    <location>
        <begin position="39"/>
        <end position="167"/>
    </location>
</feature>
<dbReference type="EMBL" id="CP022685">
    <property type="protein sequence ID" value="ATL28484.1"/>
    <property type="molecule type" value="Genomic_DNA"/>
</dbReference>
<dbReference type="AlphaFoldDB" id="A0A291QAK5"/>
<dbReference type="Pfam" id="PF00174">
    <property type="entry name" value="Oxidored_molyb"/>
    <property type="match status" value="1"/>
</dbReference>